<accession>A0AAV4C509</accession>
<dbReference type="GO" id="GO:0003964">
    <property type="term" value="F:RNA-directed DNA polymerase activity"/>
    <property type="evidence" value="ECO:0007669"/>
    <property type="project" value="UniProtKB-KW"/>
</dbReference>
<keyword evidence="1" id="KW-0548">Nucleotidyltransferase</keyword>
<dbReference type="InterPro" id="IPR036691">
    <property type="entry name" value="Endo/exonu/phosph_ase_sf"/>
</dbReference>
<keyword evidence="1" id="KW-0695">RNA-directed DNA polymerase</keyword>
<dbReference type="SUPFAM" id="SSF56219">
    <property type="entry name" value="DNase I-like"/>
    <property type="match status" value="1"/>
</dbReference>
<dbReference type="EMBL" id="BLXT01005873">
    <property type="protein sequence ID" value="GFO26993.1"/>
    <property type="molecule type" value="Genomic_DNA"/>
</dbReference>
<dbReference type="Gene3D" id="3.60.10.10">
    <property type="entry name" value="Endonuclease/exonuclease/phosphatase"/>
    <property type="match status" value="1"/>
</dbReference>
<proteinExistence type="predicted"/>
<comment type="caution">
    <text evidence="1">The sequence shown here is derived from an EMBL/GenBank/DDBJ whole genome shotgun (WGS) entry which is preliminary data.</text>
</comment>
<gene>
    <name evidence="1" type="ORF">PoB_005349800</name>
</gene>
<reference evidence="1 2" key="1">
    <citation type="journal article" date="2021" name="Elife">
        <title>Chloroplast acquisition without the gene transfer in kleptoplastic sea slugs, Plakobranchus ocellatus.</title>
        <authorList>
            <person name="Maeda T."/>
            <person name="Takahashi S."/>
            <person name="Yoshida T."/>
            <person name="Shimamura S."/>
            <person name="Takaki Y."/>
            <person name="Nagai Y."/>
            <person name="Toyoda A."/>
            <person name="Suzuki Y."/>
            <person name="Arimoto A."/>
            <person name="Ishii H."/>
            <person name="Satoh N."/>
            <person name="Nishiyama T."/>
            <person name="Hasebe M."/>
            <person name="Maruyama T."/>
            <person name="Minagawa J."/>
            <person name="Obokata J."/>
            <person name="Shigenobu S."/>
        </authorList>
    </citation>
    <scope>NUCLEOTIDE SEQUENCE [LARGE SCALE GENOMIC DNA]</scope>
</reference>
<dbReference type="AlphaFoldDB" id="A0AAV4C509"/>
<keyword evidence="1" id="KW-0808">Transferase</keyword>
<keyword evidence="2" id="KW-1185">Reference proteome</keyword>
<sequence>MNTVIQWNIRGFRSNSEELKLPLNRSQSAVVALQDSRLKKGQSSPRGYTLLLPHGGSTGVEAALLIRKGNSFSEINLKTGPHPAAATISLEKTRTVCSLYLPPNPRVGPGEELSPPWLPRVVRDYRPVSFSSCCPLFLCLPTWSLG</sequence>
<protein>
    <submittedName>
        <fullName evidence="1">RNA-directed DNA polymerase from mobile element jockey</fullName>
    </submittedName>
</protein>
<organism evidence="1 2">
    <name type="scientific">Plakobranchus ocellatus</name>
    <dbReference type="NCBI Taxonomy" id="259542"/>
    <lineage>
        <taxon>Eukaryota</taxon>
        <taxon>Metazoa</taxon>
        <taxon>Spiralia</taxon>
        <taxon>Lophotrochozoa</taxon>
        <taxon>Mollusca</taxon>
        <taxon>Gastropoda</taxon>
        <taxon>Heterobranchia</taxon>
        <taxon>Euthyneura</taxon>
        <taxon>Panpulmonata</taxon>
        <taxon>Sacoglossa</taxon>
        <taxon>Placobranchoidea</taxon>
        <taxon>Plakobranchidae</taxon>
        <taxon>Plakobranchus</taxon>
    </lineage>
</organism>
<name>A0AAV4C509_9GAST</name>
<evidence type="ECO:0000313" key="2">
    <source>
        <dbReference type="Proteomes" id="UP000735302"/>
    </source>
</evidence>
<evidence type="ECO:0000313" key="1">
    <source>
        <dbReference type="EMBL" id="GFO26993.1"/>
    </source>
</evidence>
<dbReference type="Proteomes" id="UP000735302">
    <property type="component" value="Unassembled WGS sequence"/>
</dbReference>